<feature type="compositionally biased region" description="Pro residues" evidence="2">
    <location>
        <begin position="84"/>
        <end position="93"/>
    </location>
</feature>
<gene>
    <name evidence="4" type="ORF">F9L07_27055</name>
</gene>
<evidence type="ECO:0000313" key="4">
    <source>
        <dbReference type="EMBL" id="KAB2807156.1"/>
    </source>
</evidence>
<evidence type="ECO:0000256" key="3">
    <source>
        <dbReference type="SAM" id="Phobius"/>
    </source>
</evidence>
<feature type="compositionally biased region" description="Basic and acidic residues" evidence="2">
    <location>
        <begin position="16"/>
        <end position="34"/>
    </location>
</feature>
<dbReference type="Pfam" id="PF13517">
    <property type="entry name" value="FG-GAP_3"/>
    <property type="match status" value="1"/>
</dbReference>
<feature type="compositionally biased region" description="Gly residues" evidence="2">
    <location>
        <begin position="140"/>
        <end position="152"/>
    </location>
</feature>
<dbReference type="Proteomes" id="UP000449906">
    <property type="component" value="Unassembled WGS sequence"/>
</dbReference>
<dbReference type="AlphaFoldDB" id="A0A7J5DQX7"/>
<feature type="compositionally biased region" description="Pro residues" evidence="2">
    <location>
        <begin position="52"/>
        <end position="69"/>
    </location>
</feature>
<proteinExistence type="predicted"/>
<feature type="transmembrane region" description="Helical" evidence="3">
    <location>
        <begin position="108"/>
        <end position="129"/>
    </location>
</feature>
<dbReference type="InterPro" id="IPR013517">
    <property type="entry name" value="FG-GAP"/>
</dbReference>
<evidence type="ECO:0000256" key="1">
    <source>
        <dbReference type="ARBA" id="ARBA00022729"/>
    </source>
</evidence>
<feature type="region of interest" description="Disordered" evidence="2">
    <location>
        <begin position="134"/>
        <end position="161"/>
    </location>
</feature>
<dbReference type="SUPFAM" id="SSF69318">
    <property type="entry name" value="Integrin alpha N-terminal domain"/>
    <property type="match status" value="1"/>
</dbReference>
<sequence length="507" mass="53257">MSDYTTPPGWYPDGDGWERRWDGSGWTDDRRRMPEPPPPPEAPTPTQVRPAAPAPAPAPAAPPVAPTPTPSYGQVPPAWSAQPTHPPHPPHPSAPSGAPGPRGRRTGLWVALGVVLVLLVGTGVTLAALQPWADDTTTAGDGGDGGQGGTGGKDGKDGKKAIQGDLDGNGYGDATYLVYLDYDHVQRVTASSNGKVFTTQSASVEPYKEPSVLHLDWDGDGVAEELRWTFVESGNQLTLSSGDPDFPGEQRFTLDLSSLKDYGVKIQVQAGDFDGDGKADLVVAGPNDKVVDVSVLRGDGSGTFAEPERWLALPNATIDSTLVRAGDFDDDGRTDLWAQLPAGKLSDSDYSGYYAGDTGYAMLHSTGSAFEAGAVNKASIYEDAFLVGDVTGDGTTSLIGVSANSVKEKVEVTVYDLSSGRPQPVTSFTGSSTIGNRALQGATLSDVDGDGKGDIVFVVKAYKEKAFTGVQVMRSTGSAFDTALVWAETPECADDGCRVVFPDTRRY</sequence>
<dbReference type="EMBL" id="WBVM01000006">
    <property type="protein sequence ID" value="KAB2807156.1"/>
    <property type="molecule type" value="Genomic_DNA"/>
</dbReference>
<feature type="region of interest" description="Disordered" evidence="2">
    <location>
        <begin position="1"/>
        <end position="102"/>
    </location>
</feature>
<protein>
    <recommendedName>
        <fullName evidence="6">DUF2510 domain-containing protein</fullName>
    </recommendedName>
</protein>
<dbReference type="InterPro" id="IPR028994">
    <property type="entry name" value="Integrin_alpha_N"/>
</dbReference>
<dbReference type="PRINTS" id="PR01217">
    <property type="entry name" value="PRICHEXTENSN"/>
</dbReference>
<evidence type="ECO:0008006" key="6">
    <source>
        <dbReference type="Google" id="ProtNLM"/>
    </source>
</evidence>
<dbReference type="PANTHER" id="PTHR46580">
    <property type="entry name" value="SENSOR KINASE-RELATED"/>
    <property type="match status" value="1"/>
</dbReference>
<reference evidence="4 5" key="1">
    <citation type="submission" date="2019-09" db="EMBL/GenBank/DDBJ databases">
        <title>Pimelobacter sp. isolated from Paulinella.</title>
        <authorList>
            <person name="Jeong S.E."/>
        </authorList>
    </citation>
    <scope>NUCLEOTIDE SEQUENCE [LARGE SCALE GENOMIC DNA]</scope>
    <source>
        <strain evidence="4 5">Pch-N</strain>
    </source>
</reference>
<name>A0A7J5DQX7_NOCSI</name>
<organism evidence="4 5">
    <name type="scientific">Nocardioides simplex</name>
    <name type="common">Arthrobacter simplex</name>
    <dbReference type="NCBI Taxonomy" id="2045"/>
    <lineage>
        <taxon>Bacteria</taxon>
        <taxon>Bacillati</taxon>
        <taxon>Actinomycetota</taxon>
        <taxon>Actinomycetes</taxon>
        <taxon>Propionibacteriales</taxon>
        <taxon>Nocardioidaceae</taxon>
        <taxon>Pimelobacter</taxon>
    </lineage>
</organism>
<keyword evidence="3" id="KW-1133">Transmembrane helix</keyword>
<dbReference type="RefSeq" id="WP_151583026.1">
    <property type="nucleotide sequence ID" value="NZ_WBVM01000006.1"/>
</dbReference>
<keyword evidence="3" id="KW-0472">Membrane</keyword>
<comment type="caution">
    <text evidence="4">The sequence shown here is derived from an EMBL/GenBank/DDBJ whole genome shotgun (WGS) entry which is preliminary data.</text>
</comment>
<evidence type="ECO:0000256" key="2">
    <source>
        <dbReference type="SAM" id="MobiDB-lite"/>
    </source>
</evidence>
<dbReference type="Gene3D" id="2.40.128.340">
    <property type="match status" value="1"/>
</dbReference>
<keyword evidence="1" id="KW-0732">Signal</keyword>
<accession>A0A7J5DQX7</accession>
<evidence type="ECO:0000313" key="5">
    <source>
        <dbReference type="Proteomes" id="UP000449906"/>
    </source>
</evidence>
<keyword evidence="3" id="KW-0812">Transmembrane</keyword>